<dbReference type="STRING" id="282301.A0A267E315"/>
<comment type="subcellular location">
    <subcellularLocation>
        <location evidence="1">Cytoplasm</location>
        <location evidence="1">Cytoskeleton</location>
    </subcellularLocation>
</comment>
<accession>A0A267E315</accession>
<dbReference type="EMBL" id="NIVC01002775">
    <property type="protein sequence ID" value="PAA55297.1"/>
    <property type="molecule type" value="Genomic_DNA"/>
</dbReference>
<dbReference type="InterPro" id="IPR052410">
    <property type="entry name" value="DRC5"/>
</dbReference>
<dbReference type="InterPro" id="IPR001611">
    <property type="entry name" value="Leu-rich_rpt"/>
</dbReference>
<dbReference type="PANTHER" id="PTHR24107:SF20">
    <property type="entry name" value="DYNEIN REGULATORY COMPLEX SUBUNIT 5"/>
    <property type="match status" value="1"/>
</dbReference>
<keyword evidence="2" id="KW-0963">Cytoplasm</keyword>
<dbReference type="PANTHER" id="PTHR24107">
    <property type="entry name" value="YNEIN REGULATORY COMPLEX SUBUNIT 5"/>
    <property type="match status" value="1"/>
</dbReference>
<proteinExistence type="predicted"/>
<dbReference type="SUPFAM" id="SSF52047">
    <property type="entry name" value="RNI-like"/>
    <property type="match status" value="1"/>
</dbReference>
<dbReference type="AlphaFoldDB" id="A0A267E315"/>
<feature type="compositionally biased region" description="Polar residues" evidence="4">
    <location>
        <begin position="43"/>
        <end position="55"/>
    </location>
</feature>
<feature type="region of interest" description="Disordered" evidence="4">
    <location>
        <begin position="247"/>
        <end position="268"/>
    </location>
</feature>
<dbReference type="Proteomes" id="UP000215902">
    <property type="component" value="Unassembled WGS sequence"/>
</dbReference>
<dbReference type="SMART" id="SM00368">
    <property type="entry name" value="LRR_RI"/>
    <property type="match status" value="6"/>
</dbReference>
<keyword evidence="3" id="KW-0206">Cytoskeleton</keyword>
<protein>
    <recommendedName>
        <fullName evidence="7">T-complex-associated testis-expressed protein 1</fullName>
    </recommendedName>
</protein>
<comment type="caution">
    <text evidence="5">The sequence shown here is derived from an EMBL/GenBank/DDBJ whole genome shotgun (WGS) entry which is preliminary data.</text>
</comment>
<sequence length="530" mass="58383">MSSKPQTPAPDGEEADQTAAAAEAAAEGDEAPPSRASGRSKKSQSQAAGSTRQQTEAGANEDAEEADASAGDAEDAAGGDPDAAAEDEDLPEQEVQEDPALDRRNIRKIIAEDPEWNLATVPGLAELSLKGLVANFEYNSDVVNRVDPAQQAKLLKRLPVDVSKKVTGPLIRDEGYWRRVCKARWPVCDVSQYDGSWKRMHFERDLQEVIEFFVPGSTDPTQLSESLILAGPFVRRLVINQLLPPVADDTAGQGDEAGSDHGSDTENELDNSHLDFGPLLPQLPNLTELRLCYTVRDCGMNFEWSLFNFTAKDCLKLAEAVAACRQLRVLQLSRSKVDCDRCRILISRLLDHPGLEELDLSHNSIGDRGARALGKFLNGHSKLVRLDVTDNLVRAQGAQALAHALLKNRTLRQLSLRLNRMGDDGGQAIGKALIRNDVLEDVDISSNELTEPTATVLAQVIVQNKTLQRLNLCNNRLGADGGKQLQEGMERNHTLLEMDLRFTECGQESEYRISQVLEKNQERREKRQNK</sequence>
<evidence type="ECO:0000256" key="4">
    <source>
        <dbReference type="SAM" id="MobiDB-lite"/>
    </source>
</evidence>
<dbReference type="InterPro" id="IPR032675">
    <property type="entry name" value="LRR_dom_sf"/>
</dbReference>
<evidence type="ECO:0000256" key="2">
    <source>
        <dbReference type="ARBA" id="ARBA00022490"/>
    </source>
</evidence>
<keyword evidence="6" id="KW-1185">Reference proteome</keyword>
<gene>
    <name evidence="5" type="ORF">BOX15_Mlig013721g1</name>
</gene>
<name>A0A267E315_9PLAT</name>
<reference evidence="5 6" key="1">
    <citation type="submission" date="2017-06" db="EMBL/GenBank/DDBJ databases">
        <title>A platform for efficient transgenesis in Macrostomum lignano, a flatworm model organism for stem cell research.</title>
        <authorList>
            <person name="Berezikov E."/>
        </authorList>
    </citation>
    <scope>NUCLEOTIDE SEQUENCE [LARGE SCALE GENOMIC DNA]</scope>
    <source>
        <strain evidence="5">DV1</strain>
        <tissue evidence="5">Whole organism</tissue>
    </source>
</reference>
<organism evidence="5 6">
    <name type="scientific">Macrostomum lignano</name>
    <dbReference type="NCBI Taxonomy" id="282301"/>
    <lineage>
        <taxon>Eukaryota</taxon>
        <taxon>Metazoa</taxon>
        <taxon>Spiralia</taxon>
        <taxon>Lophotrochozoa</taxon>
        <taxon>Platyhelminthes</taxon>
        <taxon>Rhabditophora</taxon>
        <taxon>Macrostomorpha</taxon>
        <taxon>Macrostomida</taxon>
        <taxon>Macrostomidae</taxon>
        <taxon>Macrostomum</taxon>
    </lineage>
</organism>
<evidence type="ECO:0000313" key="6">
    <source>
        <dbReference type="Proteomes" id="UP000215902"/>
    </source>
</evidence>
<dbReference type="Pfam" id="PF13516">
    <property type="entry name" value="LRR_6"/>
    <property type="match status" value="3"/>
</dbReference>
<feature type="compositionally biased region" description="Acidic residues" evidence="4">
    <location>
        <begin position="59"/>
        <end position="99"/>
    </location>
</feature>
<evidence type="ECO:0000313" key="5">
    <source>
        <dbReference type="EMBL" id="PAA55297.1"/>
    </source>
</evidence>
<evidence type="ECO:0000256" key="3">
    <source>
        <dbReference type="ARBA" id="ARBA00023212"/>
    </source>
</evidence>
<evidence type="ECO:0000256" key="1">
    <source>
        <dbReference type="ARBA" id="ARBA00004245"/>
    </source>
</evidence>
<evidence type="ECO:0008006" key="7">
    <source>
        <dbReference type="Google" id="ProtNLM"/>
    </source>
</evidence>
<feature type="region of interest" description="Disordered" evidence="4">
    <location>
        <begin position="1"/>
        <end position="101"/>
    </location>
</feature>
<dbReference type="OrthoDB" id="341587at2759"/>
<dbReference type="Gene3D" id="3.80.10.10">
    <property type="entry name" value="Ribonuclease Inhibitor"/>
    <property type="match status" value="2"/>
</dbReference>
<dbReference type="GO" id="GO:0005856">
    <property type="term" value="C:cytoskeleton"/>
    <property type="evidence" value="ECO:0007669"/>
    <property type="project" value="UniProtKB-SubCell"/>
</dbReference>